<organism evidence="5 6">
    <name type="scientific">Botryotinia narcissicola</name>
    <dbReference type="NCBI Taxonomy" id="278944"/>
    <lineage>
        <taxon>Eukaryota</taxon>
        <taxon>Fungi</taxon>
        <taxon>Dikarya</taxon>
        <taxon>Ascomycota</taxon>
        <taxon>Pezizomycotina</taxon>
        <taxon>Leotiomycetes</taxon>
        <taxon>Helotiales</taxon>
        <taxon>Sclerotiniaceae</taxon>
        <taxon>Botryotinia</taxon>
    </lineage>
</organism>
<evidence type="ECO:0000256" key="3">
    <source>
        <dbReference type="SAM" id="SignalP"/>
    </source>
</evidence>
<dbReference type="InterPro" id="IPR052982">
    <property type="entry name" value="SRP1/TIP1-like"/>
</dbReference>
<feature type="region of interest" description="Disordered" evidence="2">
    <location>
        <begin position="191"/>
        <end position="358"/>
    </location>
</feature>
<feature type="compositionally biased region" description="Basic and acidic residues" evidence="2">
    <location>
        <begin position="127"/>
        <end position="143"/>
    </location>
</feature>
<dbReference type="EMBL" id="PQXJ01003184">
    <property type="protein sequence ID" value="TGO43529.1"/>
    <property type="molecule type" value="Genomic_DNA"/>
</dbReference>
<feature type="compositionally biased region" description="Polar residues" evidence="2">
    <location>
        <begin position="191"/>
        <end position="212"/>
    </location>
</feature>
<feature type="chain" id="PRO_5021446731" description="Yeast cell wall synthesis Kre9/Knh1-like N-terminal domain-containing protein" evidence="3">
    <location>
        <begin position="19"/>
        <end position="508"/>
    </location>
</feature>
<gene>
    <name evidence="5" type="ORF">BOTNAR_3191g00010</name>
</gene>
<evidence type="ECO:0000313" key="6">
    <source>
        <dbReference type="Proteomes" id="UP000297452"/>
    </source>
</evidence>
<dbReference type="Proteomes" id="UP000297452">
    <property type="component" value="Unassembled WGS sequence"/>
</dbReference>
<dbReference type="PANTHER" id="PTHR40633">
    <property type="entry name" value="MATRIX PROTEIN, PUTATIVE (AFU_ORTHOLOGUE AFUA_8G05410)-RELATED"/>
    <property type="match status" value="1"/>
</dbReference>
<feature type="compositionally biased region" description="Polar residues" evidence="2">
    <location>
        <begin position="236"/>
        <end position="265"/>
    </location>
</feature>
<dbReference type="OrthoDB" id="3562555at2759"/>
<reference evidence="5 6" key="1">
    <citation type="submission" date="2017-12" db="EMBL/GenBank/DDBJ databases">
        <title>Comparative genomics of Botrytis spp.</title>
        <authorList>
            <person name="Valero-Jimenez C.A."/>
            <person name="Tapia P."/>
            <person name="Veloso J."/>
            <person name="Silva-Moreno E."/>
            <person name="Staats M."/>
            <person name="Valdes J.H."/>
            <person name="Van Kan J.A.L."/>
        </authorList>
    </citation>
    <scope>NUCLEOTIDE SEQUENCE [LARGE SCALE GENOMIC DNA]</scope>
    <source>
        <strain evidence="5 6">MUCL2120</strain>
    </source>
</reference>
<evidence type="ECO:0000256" key="2">
    <source>
        <dbReference type="SAM" id="MobiDB-lite"/>
    </source>
</evidence>
<comment type="caution">
    <text evidence="5">The sequence shown here is derived from an EMBL/GenBank/DDBJ whole genome shotgun (WGS) entry which is preliminary data.</text>
</comment>
<feature type="compositionally biased region" description="Low complexity" evidence="2">
    <location>
        <begin position="273"/>
        <end position="313"/>
    </location>
</feature>
<feature type="compositionally biased region" description="Basic and acidic residues" evidence="2">
    <location>
        <begin position="325"/>
        <end position="334"/>
    </location>
</feature>
<evidence type="ECO:0000259" key="4">
    <source>
        <dbReference type="Pfam" id="PF10342"/>
    </source>
</evidence>
<sequence>MRFSSFSLVFLASHFAKGDFILPQPMSHVSTGFPTQISWSTDPVTGPVSLFLVPEGVQDASASISAIGTQIPNDGMYQWILRDTPNAAESYFSILMVDSKNVKTVSGTFLIVGLQSFQTGFELRRRVDSGTKSSDSGKNEGYKKYNSTETKTVKSKSKEPSKSAAQETSLPACSAVVTKTKYLYLDATNGANTETKSSDGSESTGAPASLGSNLKRRSTDISVSSKPMNIGKRFPASNSTSRSKSTFQNSSLKHNYGLNSSSTSEAGIKKGYDSQSSSSGFISEKGSGSKHSASNSNSKGSSGSESSSSGHNSKGTKDSSSYKPGSKESDEYGHGHGHGSSSNSSSGHESNSTLRNTSTQTDCTLVTSTTIIYVSSSIDTHTQETKTYTSNINKTTLIQTNTIISIASESLFSISTPATPASSSILASTSTLAVSTISLAGISTFATSTIQNTQVSHVSETSQVTILAPPESMQSTPIFSTSISIPSITSITTPPSPMLTSLETTQPQ</sequence>
<dbReference type="InterPro" id="IPR018466">
    <property type="entry name" value="Kre9/Knh1-like_N"/>
</dbReference>
<feature type="region of interest" description="Disordered" evidence="2">
    <location>
        <begin position="127"/>
        <end position="170"/>
    </location>
</feature>
<evidence type="ECO:0000313" key="5">
    <source>
        <dbReference type="EMBL" id="TGO43529.1"/>
    </source>
</evidence>
<proteinExistence type="predicted"/>
<feature type="signal peptide" evidence="3">
    <location>
        <begin position="1"/>
        <end position="18"/>
    </location>
</feature>
<accession>A0A4Z1H4W8</accession>
<dbReference type="PANTHER" id="PTHR40633:SF1">
    <property type="entry name" value="GPI ANCHORED SERINE-THREONINE RICH PROTEIN (AFU_ORTHOLOGUE AFUA_1G03630)"/>
    <property type="match status" value="1"/>
</dbReference>
<dbReference type="AlphaFoldDB" id="A0A4Z1H4W8"/>
<protein>
    <recommendedName>
        <fullName evidence="4">Yeast cell wall synthesis Kre9/Knh1-like N-terminal domain-containing protein</fullName>
    </recommendedName>
</protein>
<feature type="domain" description="Yeast cell wall synthesis Kre9/Knh1-like N-terminal" evidence="4">
    <location>
        <begin position="23"/>
        <end position="103"/>
    </location>
</feature>
<evidence type="ECO:0000256" key="1">
    <source>
        <dbReference type="ARBA" id="ARBA00022729"/>
    </source>
</evidence>
<keyword evidence="6" id="KW-1185">Reference proteome</keyword>
<feature type="compositionally biased region" description="Low complexity" evidence="2">
    <location>
        <begin position="339"/>
        <end position="352"/>
    </location>
</feature>
<dbReference type="Pfam" id="PF10342">
    <property type="entry name" value="Kre9_KNH"/>
    <property type="match status" value="1"/>
</dbReference>
<keyword evidence="1 3" id="KW-0732">Signal</keyword>
<name>A0A4Z1H4W8_9HELO</name>